<evidence type="ECO:0000313" key="9">
    <source>
        <dbReference type="EMBL" id="KAG9508817.1"/>
    </source>
</evidence>
<dbReference type="Gene3D" id="3.40.50.12390">
    <property type="match status" value="2"/>
</dbReference>
<evidence type="ECO:0000256" key="5">
    <source>
        <dbReference type="ARBA" id="ARBA00022839"/>
    </source>
</evidence>
<evidence type="ECO:0000259" key="7">
    <source>
        <dbReference type="Pfam" id="PF03159"/>
    </source>
</evidence>
<sequence>MASSAMERHKICYESNEKILSAYANLVANDQIKEDDFQLRLVARLQELDNDLAPYHPVSQNILYRIIGRRNVVKPKGLYIYGSVGCGKTFLMDLFYDNCSVSDKFKTRVHFHEFMLDVHQRIHETKSKRAHARTGREVLQFNPIPYVAKLLSSEAWLICLDEFQVIDIGDAMILKQLFSHLFEEGVILLATSNRPPDDLYKSGLQRSAFLPFIPMLKENCSVLCLDSNVDYRKKSQPVKKIYLLTTNPNHERDLDNLFKIISTGENDIVRPRTLIVKNRQVHMSKTCGGIADCTFEELCEQPLGAIDYLLISRIFHTVIIRNIPQFDLKRKSAARRFITLIDSFYDAKIRVIFSAHVPLSQLFNFRIESAQKEHMNEENNRVLLDDLGLDQDDSKISLFTGEEEAFAFDRTISRISEMQTVSWWQRKDNTNCFRLSMGIPAFFRWLSRKYPITEPADSRVLDDETGEQLWIDNLYLDMNGIIHPCTHPENKPPPQTEEEMFDAIYEYTEMVMQITKPRQLVYMAIDGVAPRAKMNQQRSRRFRAGRESDDKKKLIDTVRQRLRNEGVALPPTKSEAMFDSNVITPGTQFMTNLSLALQRWIKHKISTHDPTGLWHKDLTIILSDASVPGEGEHKIMEYLRESKKSPNYDPSLRHCLYGADADLIMLGLATHEKHFIILREEFQPNQSRPCDLCRLYGHELKDCTGSDVEPRGARPLRSGEPDFVYIKLNAIRQNLKKDLLEMSSIPLDFERYIDDFVFLCFFVGNDFLPHLPSLEIRENAIDNLLRIYHELNSQKSGYLTNNGEVNLQRCQEILTVLGPSEEAIFKKRAESDRRFHSRRSAQKKARWQAENNNYNDSDYPRSPERPDDYVRLGEEGWKERYYLEKMGPFSPIETAKQVTKEYIRGLCWVLKYYYQGCPDWKWFFPYHYAPFACDMKNITDIKLNFNKDAPPFKPLEQLMGVFPAASADALPVSWRKLMTDPNSPIRDFYPEEFTIDLNGKSAAWMGVALLPFIDENRLLSALETVYPDLTEDEIRRNSTGTVLTFKCTGTS</sequence>
<proteinExistence type="inferred from homology"/>
<evidence type="ECO:0000256" key="1">
    <source>
        <dbReference type="ARBA" id="ARBA00010322"/>
    </source>
</evidence>
<evidence type="ECO:0000259" key="8">
    <source>
        <dbReference type="Pfam" id="PF17846"/>
    </source>
</evidence>
<comment type="similarity">
    <text evidence="1">Belongs to the AFG1 ATPase family.</text>
</comment>
<keyword evidence="6" id="KW-0067">ATP-binding</keyword>
<dbReference type="PANTHER" id="PTHR12341">
    <property type="entry name" value="5'-&gt;3' EXORIBONUCLEASE"/>
    <property type="match status" value="1"/>
</dbReference>
<feature type="domain" description="Xrn1 helical" evidence="8">
    <location>
        <begin position="844"/>
        <end position="1040"/>
    </location>
</feature>
<dbReference type="CDD" id="cd18673">
    <property type="entry name" value="PIN_XRN1-2-like"/>
    <property type="match status" value="1"/>
</dbReference>
<dbReference type="PANTHER" id="PTHR12341:SF41">
    <property type="entry name" value="5'-3' EXORIBONUCLEASE 2"/>
    <property type="match status" value="1"/>
</dbReference>
<dbReference type="SUPFAM" id="SSF52540">
    <property type="entry name" value="P-loop containing nucleoside triphosphate hydrolases"/>
    <property type="match status" value="1"/>
</dbReference>
<evidence type="ECO:0000256" key="2">
    <source>
        <dbReference type="ARBA" id="ARBA00022722"/>
    </source>
</evidence>
<dbReference type="EMBL" id="JAIFTH010000927">
    <property type="protein sequence ID" value="KAG9508817.1"/>
    <property type="molecule type" value="Genomic_DNA"/>
</dbReference>
<reference evidence="9 10" key="1">
    <citation type="submission" date="2020-10" db="EMBL/GenBank/DDBJ databases">
        <authorList>
            <person name="Klimov P.B."/>
            <person name="Dyachkov S.M."/>
            <person name="Chetverikov P.E."/>
        </authorList>
    </citation>
    <scope>NUCLEOTIDE SEQUENCE [LARGE SCALE GENOMIC DNA]</scope>
    <source>
        <strain evidence="9">BMOC 18-1129-001#AD2665</strain>
        <tissue evidence="9">Entire mites</tissue>
    </source>
</reference>
<comment type="caution">
    <text evidence="9">The sequence shown here is derived from an EMBL/GenBank/DDBJ whole genome shotgun (WGS) entry which is preliminary data.</text>
</comment>
<feature type="domain" description="Xrn1 N-terminal" evidence="7">
    <location>
        <begin position="437"/>
        <end position="681"/>
    </location>
</feature>
<keyword evidence="4" id="KW-0378">Hydrolase</keyword>
<dbReference type="InterPro" id="IPR041412">
    <property type="entry name" value="Xrn1_helical"/>
</dbReference>
<keyword evidence="5" id="KW-0269">Exonuclease</keyword>
<evidence type="ECO:0000256" key="3">
    <source>
        <dbReference type="ARBA" id="ARBA00022741"/>
    </source>
</evidence>
<name>A0ABQ7S5X3_9ACAR</name>
<dbReference type="Gene3D" id="3.40.50.300">
    <property type="entry name" value="P-loop containing nucleotide triphosphate hydrolases"/>
    <property type="match status" value="1"/>
</dbReference>
<evidence type="ECO:0000256" key="4">
    <source>
        <dbReference type="ARBA" id="ARBA00022801"/>
    </source>
</evidence>
<dbReference type="InterPro" id="IPR027073">
    <property type="entry name" value="5_3_exoribonuclease"/>
</dbReference>
<organism evidence="9 10">
    <name type="scientific">Fragariocoptes setiger</name>
    <dbReference type="NCBI Taxonomy" id="1670756"/>
    <lineage>
        <taxon>Eukaryota</taxon>
        <taxon>Metazoa</taxon>
        <taxon>Ecdysozoa</taxon>
        <taxon>Arthropoda</taxon>
        <taxon>Chelicerata</taxon>
        <taxon>Arachnida</taxon>
        <taxon>Acari</taxon>
        <taxon>Acariformes</taxon>
        <taxon>Trombidiformes</taxon>
        <taxon>Prostigmata</taxon>
        <taxon>Eupodina</taxon>
        <taxon>Eriophyoidea</taxon>
        <taxon>Phytoptidae</taxon>
        <taxon>Fragariocoptes</taxon>
    </lineage>
</organism>
<dbReference type="Gene3D" id="1.25.40.1050">
    <property type="match status" value="1"/>
</dbReference>
<dbReference type="InterPro" id="IPR004859">
    <property type="entry name" value="Xrn1_N"/>
</dbReference>
<dbReference type="NCBIfam" id="NF040713">
    <property type="entry name" value="ZapE"/>
    <property type="match status" value="1"/>
</dbReference>
<dbReference type="Proteomes" id="UP000825002">
    <property type="component" value="Unassembled WGS sequence"/>
</dbReference>
<protein>
    <submittedName>
        <fullName evidence="9">5'-3' exoribonuclease 2</fullName>
    </submittedName>
</protein>
<feature type="non-terminal residue" evidence="9">
    <location>
        <position position="1051"/>
    </location>
</feature>
<dbReference type="InterPro" id="IPR027417">
    <property type="entry name" value="P-loop_NTPase"/>
</dbReference>
<dbReference type="Pfam" id="PF03159">
    <property type="entry name" value="XRN_N"/>
    <property type="match status" value="1"/>
</dbReference>
<evidence type="ECO:0000256" key="6">
    <source>
        <dbReference type="ARBA" id="ARBA00022840"/>
    </source>
</evidence>
<keyword evidence="2" id="KW-0540">Nuclease</keyword>
<dbReference type="InterPro" id="IPR005654">
    <property type="entry name" value="ATPase_AFG1-like"/>
</dbReference>
<dbReference type="Pfam" id="PF03969">
    <property type="entry name" value="AFG1_ATPase"/>
    <property type="match status" value="1"/>
</dbReference>
<keyword evidence="3" id="KW-0547">Nucleotide-binding</keyword>
<keyword evidence="10" id="KW-1185">Reference proteome</keyword>
<gene>
    <name evidence="9" type="primary">XRN2</name>
    <name evidence="9" type="ORF">GZH46_02679</name>
</gene>
<accession>A0ABQ7S5X3</accession>
<evidence type="ECO:0000313" key="10">
    <source>
        <dbReference type="Proteomes" id="UP000825002"/>
    </source>
</evidence>
<dbReference type="Pfam" id="PF17846">
    <property type="entry name" value="XRN_M"/>
    <property type="match status" value="1"/>
</dbReference>